<evidence type="ECO:0000256" key="1">
    <source>
        <dbReference type="SAM" id="MobiDB-lite"/>
    </source>
</evidence>
<dbReference type="AlphaFoldDB" id="A0AAJ2GWI1"/>
<feature type="region of interest" description="Disordered" evidence="1">
    <location>
        <begin position="128"/>
        <end position="148"/>
    </location>
</feature>
<proteinExistence type="predicted"/>
<evidence type="ECO:0000313" key="3">
    <source>
        <dbReference type="Proteomes" id="UP001268610"/>
    </source>
</evidence>
<sequence length="219" mass="24643">MTDNIYSALFKFQGLVRGVKRDSKNPHFRNNYASLEAVTDTIRPHMQECGLMWLQSPGKIIDGSIEVKTTIAYPATKETIEFTMEMPMAKRDPQGAGSALTYAMRYSLMAALGLPPTDDDAETAIDRENIRPDPDQPPKSSAQLKRDGEWERVTKSIASDMVDVHTFAAFEKLKASYRIEATKNGWNRTFLEQLADHFAGLEDRLAREIEQDNLLLAGE</sequence>
<dbReference type="InterPro" id="IPR007499">
    <property type="entry name" value="ERF_bacteria_virus"/>
</dbReference>
<protein>
    <submittedName>
        <fullName evidence="2">ERF family protein</fullName>
    </submittedName>
</protein>
<organism evidence="2 3">
    <name type="scientific">Rhizobium hidalgonense</name>
    <dbReference type="NCBI Taxonomy" id="1538159"/>
    <lineage>
        <taxon>Bacteria</taxon>
        <taxon>Pseudomonadati</taxon>
        <taxon>Pseudomonadota</taxon>
        <taxon>Alphaproteobacteria</taxon>
        <taxon>Hyphomicrobiales</taxon>
        <taxon>Rhizobiaceae</taxon>
        <taxon>Rhizobium/Agrobacterium group</taxon>
        <taxon>Rhizobium</taxon>
    </lineage>
</organism>
<gene>
    <name evidence="2" type="ORF">RJJ65_32330</name>
</gene>
<reference evidence="2" key="1">
    <citation type="submission" date="2023-04" db="EMBL/GenBank/DDBJ databases">
        <title>Genomic characterization of faba bean (Vicia faba) microsymbionts in Mexican soils.</title>
        <authorList>
            <person name="Rivera Orduna F.N."/>
            <person name="Guevara-Luna J."/>
            <person name="Yan J."/>
            <person name="Arroyo-Herrera I."/>
            <person name="Li Y."/>
            <person name="Vasquez-Murrieta M.S."/>
            <person name="Wang E.T."/>
        </authorList>
    </citation>
    <scope>NUCLEOTIDE SEQUENCE</scope>
    <source>
        <strain evidence="2">CH26</strain>
    </source>
</reference>
<dbReference type="Proteomes" id="UP001268610">
    <property type="component" value="Unassembled WGS sequence"/>
</dbReference>
<dbReference type="Pfam" id="PF04404">
    <property type="entry name" value="ERF"/>
    <property type="match status" value="1"/>
</dbReference>
<accession>A0AAJ2GWI1</accession>
<dbReference type="EMBL" id="JAVLSF010000036">
    <property type="protein sequence ID" value="MDR9777247.1"/>
    <property type="molecule type" value="Genomic_DNA"/>
</dbReference>
<name>A0AAJ2GWI1_9HYPH</name>
<comment type="caution">
    <text evidence="2">The sequence shown here is derived from an EMBL/GenBank/DDBJ whole genome shotgun (WGS) entry which is preliminary data.</text>
</comment>
<dbReference type="RefSeq" id="WP_310865807.1">
    <property type="nucleotide sequence ID" value="NZ_JAVLSF010000036.1"/>
</dbReference>
<evidence type="ECO:0000313" key="2">
    <source>
        <dbReference type="EMBL" id="MDR9777247.1"/>
    </source>
</evidence>